<dbReference type="Proteomes" id="UP001454086">
    <property type="component" value="Unassembled WGS sequence"/>
</dbReference>
<reference evidence="2 3" key="1">
    <citation type="submission" date="2024-03" db="EMBL/GenBank/DDBJ databases">
        <title>Human intestinal bacterial collection.</title>
        <authorList>
            <person name="Pauvert C."/>
            <person name="Hitch T.C.A."/>
            <person name="Clavel T."/>
        </authorList>
    </citation>
    <scope>NUCLEOTIDE SEQUENCE [LARGE SCALE GENOMIC DNA]</scope>
    <source>
        <strain evidence="2 3">CLA-SR-H021</strain>
    </source>
</reference>
<evidence type="ECO:0000313" key="3">
    <source>
        <dbReference type="Proteomes" id="UP001454086"/>
    </source>
</evidence>
<dbReference type="RefSeq" id="WP_349118637.1">
    <property type="nucleotide sequence ID" value="NZ_JBBMFM010000141.1"/>
</dbReference>
<sequence length="63" mass="6672">FTGRRYGSRAAGTVHGPPVRFTGRRYGSRAAGPVHGPLTRFTGHGLFYVRPTGGAGVFGHSFP</sequence>
<feature type="non-terminal residue" evidence="2">
    <location>
        <position position="1"/>
    </location>
</feature>
<gene>
    <name evidence="2" type="ORF">WMQ36_23785</name>
</gene>
<dbReference type="EMBL" id="JBBMFM010000141">
    <property type="protein sequence ID" value="MEQ2427989.1"/>
    <property type="molecule type" value="Genomic_DNA"/>
</dbReference>
<protein>
    <submittedName>
        <fullName evidence="2">Uncharacterized protein</fullName>
    </submittedName>
</protein>
<feature type="region of interest" description="Disordered" evidence="1">
    <location>
        <begin position="1"/>
        <end position="28"/>
    </location>
</feature>
<organism evidence="2 3">
    <name type="scientific">Enterocloster hominis</name>
    <name type="common">ex Hitch et al. 2024</name>
    <dbReference type="NCBI Taxonomy" id="1917870"/>
    <lineage>
        <taxon>Bacteria</taxon>
        <taxon>Bacillati</taxon>
        <taxon>Bacillota</taxon>
        <taxon>Clostridia</taxon>
        <taxon>Lachnospirales</taxon>
        <taxon>Lachnospiraceae</taxon>
        <taxon>Enterocloster</taxon>
    </lineage>
</organism>
<keyword evidence="3" id="KW-1185">Reference proteome</keyword>
<name>A0ABV1DC94_9FIRM</name>
<comment type="caution">
    <text evidence="2">The sequence shown here is derived from an EMBL/GenBank/DDBJ whole genome shotgun (WGS) entry which is preliminary data.</text>
</comment>
<evidence type="ECO:0000313" key="2">
    <source>
        <dbReference type="EMBL" id="MEQ2427989.1"/>
    </source>
</evidence>
<accession>A0ABV1DC94</accession>
<proteinExistence type="predicted"/>
<evidence type="ECO:0000256" key="1">
    <source>
        <dbReference type="SAM" id="MobiDB-lite"/>
    </source>
</evidence>